<accession>A0ABU3DYK4</accession>
<keyword evidence="3" id="KW-1185">Reference proteome</keyword>
<reference evidence="2 3" key="1">
    <citation type="submission" date="2023-09" db="EMBL/GenBank/DDBJ databases">
        <authorList>
            <person name="Rey-Velasco X."/>
        </authorList>
    </citation>
    <scope>NUCLEOTIDE SEQUENCE [LARGE SCALE GENOMIC DNA]</scope>
    <source>
        <strain evidence="2 3">F188</strain>
    </source>
</reference>
<protein>
    <submittedName>
        <fullName evidence="2">DUF262 domain-containing protein</fullName>
    </submittedName>
</protein>
<dbReference type="InterPro" id="IPR004919">
    <property type="entry name" value="GmrSD_N"/>
</dbReference>
<dbReference type="Pfam" id="PF03235">
    <property type="entry name" value="GmrSD_N"/>
    <property type="match status" value="1"/>
</dbReference>
<comment type="caution">
    <text evidence="2">The sequence shown here is derived from an EMBL/GenBank/DDBJ whole genome shotgun (WGS) entry which is preliminary data.</text>
</comment>
<evidence type="ECO:0000313" key="3">
    <source>
        <dbReference type="Proteomes" id="UP001261624"/>
    </source>
</evidence>
<proteinExistence type="predicted"/>
<gene>
    <name evidence="2" type="ORF">RM549_03025</name>
</gene>
<dbReference type="Proteomes" id="UP001261624">
    <property type="component" value="Unassembled WGS sequence"/>
</dbReference>
<organism evidence="2 3">
    <name type="scientific">Autumnicola patrickiae</name>
    <dbReference type="NCBI Taxonomy" id="3075591"/>
    <lineage>
        <taxon>Bacteria</taxon>
        <taxon>Pseudomonadati</taxon>
        <taxon>Bacteroidota</taxon>
        <taxon>Flavobacteriia</taxon>
        <taxon>Flavobacteriales</taxon>
        <taxon>Flavobacteriaceae</taxon>
        <taxon>Autumnicola</taxon>
    </lineage>
</organism>
<name>A0ABU3DYK4_9FLAO</name>
<evidence type="ECO:0000259" key="1">
    <source>
        <dbReference type="Pfam" id="PF03235"/>
    </source>
</evidence>
<evidence type="ECO:0000313" key="2">
    <source>
        <dbReference type="EMBL" id="MDT0688738.1"/>
    </source>
</evidence>
<dbReference type="RefSeq" id="WP_311680870.1">
    <property type="nucleotide sequence ID" value="NZ_JAVRHM010000002.1"/>
</dbReference>
<sequence>MHNLQKLLTEHIIEIPVIQRDYAQGRKNPKVNRIRKDFVGALLKAIENPENSQLHLDFIYGRIESQSTQNVQENNYNHVESILAFAKAYTLQAKVGLSGAIPEVDRKVLDNSKTKLMPLDGQQRLTTLWLLHYVLYHQSALELPKWMHNFTYKTRKSSTSFINGLIENIDMDKDSSYSNCIEKSKWFYKAWLQDPTVKGMMVSLDEIRTQLKEKLSAFPGEERNQELEKWIDHLVKGEGKPAIHFSFLSLSDIDVEDDIYIKMNDRGKQLTDFEIFKNDLLGYLQDLAKRKHDPDLTEREYYEIAQNLDKRWHDLFWKEKGTDSFNIENSFHYFFLYHLLLHRISNKNSDDQFCSKYFSALIGDKRDSNFERFDFKALQKLKLISPASLKYVFENLETLSDAGFLNKAQKVADEISFKKNGVPEFGYDFLKHNLKSDSGNTGYYDRTFNYALTSYLGAYKEDFDIRLFRQWCRVLQNLIYNQAYIQGKDEFETAVKHVNILVANGRNVEKTLLEQGTNLGVFPRQISEEVKKVSLYKDDPGLYQMFRSLENHDYFHGQIGFAIDMATNRVEQGDIFNKEEFASFSSKLSALFDPQFSGNSEWLLQRALMTRGFEFKGKNGNKLEIFSNNPTDLRSKEEGWRWLFKSEHAKNYFQIFNSLLKDLSIEDFENDLKALVKNYKIKDWKYYFIKEPETIRACKKRMIKKNNDDNVRLLINPTASGYHSELRTKFLQHNFSHDPEPFKEIGYHPVKDQQEKPCCYFKGWKRNESYHLDIRYDNGNYQVRFLNVDESSQHRIEQQIADVLKHLNFEADNDEGFILNVNKTEGQDTDEALDSKLIEILGVLKKTKLKSYEYLEEA</sequence>
<dbReference type="EMBL" id="JAVRHM010000002">
    <property type="protein sequence ID" value="MDT0688738.1"/>
    <property type="molecule type" value="Genomic_DNA"/>
</dbReference>
<feature type="domain" description="GmrSD restriction endonucleases N-terminal" evidence="1">
    <location>
        <begin position="5"/>
        <end position="280"/>
    </location>
</feature>